<dbReference type="Proteomes" id="UP001229346">
    <property type="component" value="Unassembled WGS sequence"/>
</dbReference>
<keyword evidence="3" id="KW-0732">Signal</keyword>
<dbReference type="RefSeq" id="WP_307202822.1">
    <property type="nucleotide sequence ID" value="NZ_JAUSSU010000003.1"/>
</dbReference>
<reference evidence="5 6" key="1">
    <citation type="submission" date="2023-07" db="EMBL/GenBank/DDBJ databases">
        <title>Sorghum-associated microbial communities from plants grown in Nebraska, USA.</title>
        <authorList>
            <person name="Schachtman D."/>
        </authorList>
    </citation>
    <scope>NUCLEOTIDE SEQUENCE [LARGE SCALE GENOMIC DNA]</scope>
    <source>
        <strain evidence="5 6">CC482</strain>
    </source>
</reference>
<feature type="domain" description="Periplasmic binding protein" evidence="4">
    <location>
        <begin position="51"/>
        <end position="305"/>
    </location>
</feature>
<dbReference type="PANTHER" id="PTHR46847:SF1">
    <property type="entry name" value="D-ALLOSE-BINDING PERIPLASMIC PROTEIN-RELATED"/>
    <property type="match status" value="1"/>
</dbReference>
<comment type="caution">
    <text evidence="5">The sequence shown here is derived from an EMBL/GenBank/DDBJ whole genome shotgun (WGS) entry which is preliminary data.</text>
</comment>
<dbReference type="Gene3D" id="3.40.50.2300">
    <property type="match status" value="2"/>
</dbReference>
<evidence type="ECO:0000313" key="6">
    <source>
        <dbReference type="Proteomes" id="UP001229346"/>
    </source>
</evidence>
<dbReference type="Pfam" id="PF13407">
    <property type="entry name" value="Peripla_BP_4"/>
    <property type="match status" value="1"/>
</dbReference>
<protein>
    <submittedName>
        <fullName evidence="5">Ribose transport system substrate-binding protein</fullName>
    </submittedName>
</protein>
<dbReference type="InterPro" id="IPR025997">
    <property type="entry name" value="SBP_2_dom"/>
</dbReference>
<comment type="subcellular location">
    <subcellularLocation>
        <location evidence="1">Cell envelope</location>
    </subcellularLocation>
</comment>
<evidence type="ECO:0000313" key="5">
    <source>
        <dbReference type="EMBL" id="MDQ0112186.1"/>
    </source>
</evidence>
<evidence type="ECO:0000259" key="4">
    <source>
        <dbReference type="Pfam" id="PF13407"/>
    </source>
</evidence>
<comment type="similarity">
    <text evidence="2">Belongs to the bacterial solute-binding protein 2 family.</text>
</comment>
<dbReference type="SUPFAM" id="SSF53822">
    <property type="entry name" value="Periplasmic binding protein-like I"/>
    <property type="match status" value="1"/>
</dbReference>
<accession>A0ABT9TXV3</accession>
<evidence type="ECO:0000256" key="1">
    <source>
        <dbReference type="ARBA" id="ARBA00004196"/>
    </source>
</evidence>
<dbReference type="EMBL" id="JAUSSU010000003">
    <property type="protein sequence ID" value="MDQ0112186.1"/>
    <property type="molecule type" value="Genomic_DNA"/>
</dbReference>
<evidence type="ECO:0000256" key="2">
    <source>
        <dbReference type="ARBA" id="ARBA00007639"/>
    </source>
</evidence>
<name>A0ABT9TXV3_PAEHA</name>
<dbReference type="InterPro" id="IPR028082">
    <property type="entry name" value="Peripla_BP_I"/>
</dbReference>
<dbReference type="PANTHER" id="PTHR46847">
    <property type="entry name" value="D-ALLOSE-BINDING PERIPLASMIC PROTEIN-RELATED"/>
    <property type="match status" value="1"/>
</dbReference>
<organism evidence="5 6">
    <name type="scientific">Paenibacillus harenae</name>
    <dbReference type="NCBI Taxonomy" id="306543"/>
    <lineage>
        <taxon>Bacteria</taxon>
        <taxon>Bacillati</taxon>
        <taxon>Bacillota</taxon>
        <taxon>Bacilli</taxon>
        <taxon>Bacillales</taxon>
        <taxon>Paenibacillaceae</taxon>
        <taxon>Paenibacillus</taxon>
    </lineage>
</organism>
<sequence>MSNRLWNVGIVLLFLLLAALLLQFFSSSATIRKLAEPSVNDGLESAGRKHIVLISQERDNPFWLAIAEGARAAAESLGMELEYTGPLRINQGEQTQLLKKAIAAKADAILIQGLGDSSSYKEWIDRANKRHIPIIAIDTDEPGSQRIAYVGTDNFKAGRQMGELVAARTTEEGLIGVLLGNEQAANQQLRLAGLQAALKGQPRLRIAEVRSSNISRLEAQQQTEDLLASQPNIRILVGFSALDGAGMMEAASRLGRGDIQIFAFDDLDITMEGIRGGRIEASIVQQPRKMGAQAIELLSNHWQGEPISQEQFTDTFVLDADALTAGSPAEERLNR</sequence>
<evidence type="ECO:0000256" key="3">
    <source>
        <dbReference type="ARBA" id="ARBA00022729"/>
    </source>
</evidence>
<proteinExistence type="inferred from homology"/>
<keyword evidence="6" id="KW-1185">Reference proteome</keyword>
<gene>
    <name evidence="5" type="ORF">J2T15_001621</name>
</gene>